<evidence type="ECO:0000259" key="1">
    <source>
        <dbReference type="Pfam" id="PF06855"/>
    </source>
</evidence>
<dbReference type="Gene3D" id="1.10.150.260">
    <property type="entry name" value="YozE SAM-like"/>
    <property type="match status" value="1"/>
</dbReference>
<dbReference type="EMBL" id="AALGDA010000204">
    <property type="protein sequence ID" value="ECY9784649.1"/>
    <property type="molecule type" value="Genomic_DNA"/>
</dbReference>
<feature type="domain" description="YozE SAM-like" evidence="1">
    <location>
        <begin position="3"/>
        <end position="67"/>
    </location>
</feature>
<name>A0AAD2MFR0_LISMN</name>
<accession>A0AAD2MFR0</accession>
<comment type="caution">
    <text evidence="2">The sequence shown here is derived from an EMBL/GenBank/DDBJ whole genome shotgun (WGS) entry which is preliminary data.</text>
</comment>
<dbReference type="AlphaFoldDB" id="A0AAD2MFR0"/>
<dbReference type="Proteomes" id="UP000489121">
    <property type="component" value="Unassembled WGS sequence"/>
</dbReference>
<evidence type="ECO:0000313" key="3">
    <source>
        <dbReference type="EMBL" id="ECY9784649.1"/>
    </source>
</evidence>
<organism evidence="2 4">
    <name type="scientific">Listeria monocytogenes</name>
    <dbReference type="NCBI Taxonomy" id="1639"/>
    <lineage>
        <taxon>Bacteria</taxon>
        <taxon>Bacillati</taxon>
        <taxon>Bacillota</taxon>
        <taxon>Bacilli</taxon>
        <taxon>Bacillales</taxon>
        <taxon>Listeriaceae</taxon>
        <taxon>Listeria</taxon>
    </lineage>
</organism>
<dbReference type="EMBL" id="AALGDA010000007">
    <property type="protein sequence ID" value="ECY9782076.1"/>
    <property type="molecule type" value="Genomic_DNA"/>
</dbReference>
<dbReference type="InterPro" id="IPR023089">
    <property type="entry name" value="YozE_SAM-like"/>
</dbReference>
<dbReference type="SUPFAM" id="SSF140652">
    <property type="entry name" value="YozE-like"/>
    <property type="match status" value="1"/>
</dbReference>
<protein>
    <recommendedName>
        <fullName evidence="1">YozE SAM-like domain-containing protein</fullName>
    </recommendedName>
</protein>
<dbReference type="Pfam" id="PF06855">
    <property type="entry name" value="YozE_SAM_like"/>
    <property type="match status" value="1"/>
</dbReference>
<dbReference type="InterPro" id="IPR036806">
    <property type="entry name" value="YozE_SAM-like_sf"/>
</dbReference>
<sequence length="70" mass="8491">MQFFTWMKRNYIDDPTVKGTLARSMKDDSFFFPKQRGHDHIRKYLICSQASDSCLEAFEECWKEYKQNEI</sequence>
<gene>
    <name evidence="2" type="ORF">F6515_03645</name>
    <name evidence="3" type="ORF">F6515_16930</name>
</gene>
<evidence type="ECO:0000313" key="4">
    <source>
        <dbReference type="Proteomes" id="UP000489121"/>
    </source>
</evidence>
<evidence type="ECO:0000313" key="2">
    <source>
        <dbReference type="EMBL" id="ECY9782076.1"/>
    </source>
</evidence>
<dbReference type="RefSeq" id="WP_002362753.1">
    <property type="nucleotide sequence ID" value="NZ_JBGDKU010000008.1"/>
</dbReference>
<reference evidence="2 4" key="1">
    <citation type="submission" date="2019-09" db="EMBL/GenBank/DDBJ databases">
        <authorList>
            <consortium name="PulseNet: The National Subtyping Network for Foodborne Disease Surveillance"/>
            <person name="Tarr C.L."/>
            <person name="Trees E."/>
            <person name="Katz L.S."/>
            <person name="Carleton-Romer H.A."/>
            <person name="Stroika S."/>
            <person name="Kucerova Z."/>
            <person name="Roache K.F."/>
            <person name="Sabol A.L."/>
            <person name="Besser J."/>
            <person name="Gerner-Smidt P."/>
        </authorList>
    </citation>
    <scope>NUCLEOTIDE SEQUENCE [LARGE SCALE GENOMIC DNA]</scope>
    <source>
        <strain evidence="2 4">PNUSAL005692</strain>
    </source>
</reference>
<proteinExistence type="predicted"/>